<dbReference type="CDD" id="cd12226">
    <property type="entry name" value="RRM_NOL8"/>
    <property type="match status" value="1"/>
</dbReference>
<feature type="region of interest" description="Disordered" evidence="6">
    <location>
        <begin position="402"/>
        <end position="460"/>
    </location>
</feature>
<accession>A0A8H7S4K8</accession>
<comment type="subcellular location">
    <subcellularLocation>
        <location evidence="1">Nucleus</location>
        <location evidence="1">Nucleolus</location>
    </subcellularLocation>
</comment>
<evidence type="ECO:0000256" key="3">
    <source>
        <dbReference type="ARBA" id="ARBA00023242"/>
    </source>
</evidence>
<proteinExistence type="predicted"/>
<dbReference type="SUPFAM" id="SSF54928">
    <property type="entry name" value="RNA-binding domain, RBD"/>
    <property type="match status" value="1"/>
</dbReference>
<evidence type="ECO:0000256" key="1">
    <source>
        <dbReference type="ARBA" id="ARBA00004604"/>
    </source>
</evidence>
<evidence type="ECO:0000256" key="2">
    <source>
        <dbReference type="ARBA" id="ARBA00022884"/>
    </source>
</evidence>
<feature type="region of interest" description="Disordered" evidence="6">
    <location>
        <begin position="268"/>
        <end position="333"/>
    </location>
</feature>
<dbReference type="InterPro" id="IPR035979">
    <property type="entry name" value="RBD_domain_sf"/>
</dbReference>
<dbReference type="Pfam" id="PF00076">
    <property type="entry name" value="RRM_1"/>
    <property type="match status" value="1"/>
</dbReference>
<evidence type="ECO:0000256" key="6">
    <source>
        <dbReference type="SAM" id="MobiDB-lite"/>
    </source>
</evidence>
<dbReference type="PROSITE" id="PS50102">
    <property type="entry name" value="RRM"/>
    <property type="match status" value="1"/>
</dbReference>
<feature type="compositionally biased region" description="Acidic residues" evidence="6">
    <location>
        <begin position="354"/>
        <end position="363"/>
    </location>
</feature>
<evidence type="ECO:0000256" key="5">
    <source>
        <dbReference type="SAM" id="Coils"/>
    </source>
</evidence>
<dbReference type="PANTHER" id="PTHR48029:SF1">
    <property type="entry name" value="NUCLEOLAR PROTEIN 8"/>
    <property type="match status" value="1"/>
</dbReference>
<feature type="compositionally biased region" description="Basic and acidic residues" evidence="6">
    <location>
        <begin position="402"/>
        <end position="414"/>
    </location>
</feature>
<dbReference type="InterPro" id="IPR034138">
    <property type="entry name" value="NOP8_RRM"/>
</dbReference>
<dbReference type="Proteomes" id="UP000646827">
    <property type="component" value="Unassembled WGS sequence"/>
</dbReference>
<gene>
    <name evidence="8" type="ORF">INT45_001202</name>
</gene>
<feature type="region of interest" description="Disordered" evidence="6">
    <location>
        <begin position="202"/>
        <end position="237"/>
    </location>
</feature>
<dbReference type="InterPro" id="IPR000504">
    <property type="entry name" value="RRM_dom"/>
</dbReference>
<evidence type="ECO:0000313" key="9">
    <source>
        <dbReference type="Proteomes" id="UP000646827"/>
    </source>
</evidence>
<dbReference type="AlphaFoldDB" id="A0A8H7S4K8"/>
<evidence type="ECO:0000313" key="8">
    <source>
        <dbReference type="EMBL" id="KAG2223454.1"/>
    </source>
</evidence>
<dbReference type="GO" id="GO:0005730">
    <property type="term" value="C:nucleolus"/>
    <property type="evidence" value="ECO:0007669"/>
    <property type="project" value="UniProtKB-SubCell"/>
</dbReference>
<dbReference type="OrthoDB" id="21643at2759"/>
<keyword evidence="3" id="KW-0539">Nucleus</keyword>
<dbReference type="InterPro" id="IPR012677">
    <property type="entry name" value="Nucleotide-bd_a/b_plait_sf"/>
</dbReference>
<dbReference type="GO" id="GO:0003723">
    <property type="term" value="F:RNA binding"/>
    <property type="evidence" value="ECO:0007669"/>
    <property type="project" value="UniProtKB-UniRule"/>
</dbReference>
<dbReference type="PANTHER" id="PTHR48029">
    <property type="entry name" value="NUCLEOLAR PROTEIN 8"/>
    <property type="match status" value="1"/>
</dbReference>
<sequence length="615" mass="71450">MATNEDHIEKRIYIGGLHSSVNDQLLRDRFSRYGTIGDINIAKDIEGNCRGFGHFNINTTPKQWASCMSIYNGAKWKGQVMRLEDAKMDYMERKRKEDKEQQIKEEKQQKKRQRIQLANQTVMESKDMKLVTDKIARAKRGWRQGRYGRGIAYMRLKKPDGSELVFDPKLYPNNLTKLYDIDVKMKPVSRLPMYYEEAVAYDDNNNNNNDDDDHFTSISRNDSKYEDESSTMNKDNEKRLAAMERRIKEEKQRQEILQQSLKSIDNEERFNHVTFETSDDEGKDKSLEPEVSNTTERRPAPKDSSWMFDSDSEDDSNNFEIKINPALEGEKGRELLELQSKFKGDERFKLSEEFKEEDDEEDTQIQNTRKKVLDDDNEPEDDISKSIIEEKNQSMELLRTMFGEEKVEKTKPKETQWNIGARYDPDAEDADEFLRKPIEEESDESDHVHNDNDDVPLPGNTEPVTAMPVVSTEKHFEVNVNMKPLFGAQEAEPFKLFGDDEDTGADDDNNGQPLFGNMLGINDNFDESEAPSFTPKQNKESHVGLGVLFFFHANDSSLMKKSCFGYDSKGSFQRTEGEDYETIWKEKRPEIGEILKKRQKQAVRRHKKLQTQGVK</sequence>
<feature type="domain" description="RRM" evidence="7">
    <location>
        <begin position="10"/>
        <end position="88"/>
    </location>
</feature>
<dbReference type="EMBL" id="JAEPRB010000060">
    <property type="protein sequence ID" value="KAG2223454.1"/>
    <property type="molecule type" value="Genomic_DNA"/>
</dbReference>
<keyword evidence="2 4" id="KW-0694">RNA-binding</keyword>
<feature type="compositionally biased region" description="Basic and acidic residues" evidence="6">
    <location>
        <begin position="432"/>
        <end position="452"/>
    </location>
</feature>
<organism evidence="8 9">
    <name type="scientific">Circinella minor</name>
    <dbReference type="NCBI Taxonomy" id="1195481"/>
    <lineage>
        <taxon>Eukaryota</taxon>
        <taxon>Fungi</taxon>
        <taxon>Fungi incertae sedis</taxon>
        <taxon>Mucoromycota</taxon>
        <taxon>Mucoromycotina</taxon>
        <taxon>Mucoromycetes</taxon>
        <taxon>Mucorales</taxon>
        <taxon>Lichtheimiaceae</taxon>
        <taxon>Circinella</taxon>
    </lineage>
</organism>
<evidence type="ECO:0000256" key="4">
    <source>
        <dbReference type="PROSITE-ProRule" id="PRU00176"/>
    </source>
</evidence>
<dbReference type="SMART" id="SM00360">
    <property type="entry name" value="RRM"/>
    <property type="match status" value="1"/>
</dbReference>
<keyword evidence="9" id="KW-1185">Reference proteome</keyword>
<reference evidence="8 9" key="1">
    <citation type="submission" date="2020-12" db="EMBL/GenBank/DDBJ databases">
        <title>Metabolic potential, ecology and presence of endohyphal bacteria is reflected in genomic diversity of Mucoromycotina.</title>
        <authorList>
            <person name="Muszewska A."/>
            <person name="Okrasinska A."/>
            <person name="Steczkiewicz K."/>
            <person name="Drgas O."/>
            <person name="Orlowska M."/>
            <person name="Perlinska-Lenart U."/>
            <person name="Aleksandrzak-Piekarczyk T."/>
            <person name="Szatraj K."/>
            <person name="Zielenkiewicz U."/>
            <person name="Pilsyk S."/>
            <person name="Malc E."/>
            <person name="Mieczkowski P."/>
            <person name="Kruszewska J.S."/>
            <person name="Biernat P."/>
            <person name="Pawlowska J."/>
        </authorList>
    </citation>
    <scope>NUCLEOTIDE SEQUENCE [LARGE SCALE GENOMIC DNA]</scope>
    <source>
        <strain evidence="8 9">CBS 142.35</strain>
    </source>
</reference>
<name>A0A8H7S4K8_9FUNG</name>
<keyword evidence="5" id="KW-0175">Coiled coil</keyword>
<dbReference type="Gene3D" id="3.30.70.330">
    <property type="match status" value="1"/>
</dbReference>
<comment type="caution">
    <text evidence="8">The sequence shown here is derived from an EMBL/GenBank/DDBJ whole genome shotgun (WGS) entry which is preliminary data.</text>
</comment>
<feature type="region of interest" description="Disordered" evidence="6">
    <location>
        <begin position="347"/>
        <end position="390"/>
    </location>
</feature>
<feature type="coiled-coil region" evidence="5">
    <location>
        <begin position="80"/>
        <end position="120"/>
    </location>
</feature>
<protein>
    <recommendedName>
        <fullName evidence="7">RRM domain-containing protein</fullName>
    </recommendedName>
</protein>
<evidence type="ECO:0000259" key="7">
    <source>
        <dbReference type="PROSITE" id="PS50102"/>
    </source>
</evidence>